<evidence type="ECO:0000256" key="3">
    <source>
        <dbReference type="ARBA" id="ARBA00022679"/>
    </source>
</evidence>
<dbReference type="RefSeq" id="WP_277577288.1">
    <property type="nucleotide sequence ID" value="NZ_JANRMI010000002.1"/>
</dbReference>
<dbReference type="SUPFAM" id="SSF53335">
    <property type="entry name" value="S-adenosyl-L-methionine-dependent methyltransferases"/>
    <property type="match status" value="1"/>
</dbReference>
<comment type="similarity">
    <text evidence="1">Belongs to the CFA/CMAS family.</text>
</comment>
<dbReference type="EC" id="2.1.1.79" evidence="6"/>
<comment type="caution">
    <text evidence="6">The sequence shown here is derived from an EMBL/GenBank/DDBJ whole genome shotgun (WGS) entry which is preliminary data.</text>
</comment>
<evidence type="ECO:0000256" key="5">
    <source>
        <dbReference type="ARBA" id="ARBA00023098"/>
    </source>
</evidence>
<dbReference type="GO" id="GO:0032259">
    <property type="term" value="P:methylation"/>
    <property type="evidence" value="ECO:0007669"/>
    <property type="project" value="UniProtKB-KW"/>
</dbReference>
<keyword evidence="7" id="KW-1185">Reference proteome</keyword>
<protein>
    <submittedName>
        <fullName evidence="6">Cyclopropane fatty acyl phospholipid synthase</fullName>
        <ecNumber evidence="6">2.1.1.79</ecNumber>
    </submittedName>
</protein>
<dbReference type="InterPro" id="IPR003333">
    <property type="entry name" value="CMAS"/>
</dbReference>
<dbReference type="PANTHER" id="PTHR43667:SF1">
    <property type="entry name" value="CYCLOPROPANE-FATTY-ACYL-PHOSPHOLIPID SYNTHASE"/>
    <property type="match status" value="1"/>
</dbReference>
<dbReference type="NCBIfam" id="NF008686">
    <property type="entry name" value="PRK11705.1"/>
    <property type="match status" value="1"/>
</dbReference>
<name>A0ABT6DIQ4_9BACT</name>
<keyword evidence="2 6" id="KW-0489">Methyltransferase</keyword>
<dbReference type="Pfam" id="PF02353">
    <property type="entry name" value="CMAS"/>
    <property type="match status" value="1"/>
</dbReference>
<dbReference type="Proteomes" id="UP001152321">
    <property type="component" value="Unassembled WGS sequence"/>
</dbReference>
<proteinExistence type="inferred from homology"/>
<dbReference type="EMBL" id="JANRMI010000002">
    <property type="protein sequence ID" value="MDG0815809.1"/>
    <property type="molecule type" value="Genomic_DNA"/>
</dbReference>
<dbReference type="InterPro" id="IPR050723">
    <property type="entry name" value="CFA/CMAS"/>
</dbReference>
<dbReference type="InterPro" id="IPR029063">
    <property type="entry name" value="SAM-dependent_MTases_sf"/>
</dbReference>
<reference evidence="6" key="1">
    <citation type="submission" date="2022-08" db="EMBL/GenBank/DDBJ databases">
        <title>Novel Bdellovibrio Species Isolated from Svalbard: Designation Bdellovibrio svalbardensis.</title>
        <authorList>
            <person name="Mitchell R.J."/>
            <person name="Choi S.Y."/>
        </authorList>
    </citation>
    <scope>NUCLEOTIDE SEQUENCE</scope>
    <source>
        <strain evidence="6">PAP01</strain>
    </source>
</reference>
<evidence type="ECO:0000313" key="6">
    <source>
        <dbReference type="EMBL" id="MDG0815809.1"/>
    </source>
</evidence>
<evidence type="ECO:0000256" key="1">
    <source>
        <dbReference type="ARBA" id="ARBA00010815"/>
    </source>
</evidence>
<dbReference type="GO" id="GO:0008825">
    <property type="term" value="F:cyclopropane-fatty-acyl-phospholipid synthase activity"/>
    <property type="evidence" value="ECO:0007669"/>
    <property type="project" value="UniProtKB-EC"/>
</dbReference>
<dbReference type="CDD" id="cd02440">
    <property type="entry name" value="AdoMet_MTases"/>
    <property type="match status" value="1"/>
</dbReference>
<evidence type="ECO:0000313" key="7">
    <source>
        <dbReference type="Proteomes" id="UP001152321"/>
    </source>
</evidence>
<dbReference type="Gene3D" id="3.40.50.150">
    <property type="entry name" value="Vaccinia Virus protein VP39"/>
    <property type="match status" value="1"/>
</dbReference>
<keyword evidence="4" id="KW-0949">S-adenosyl-L-methionine</keyword>
<keyword evidence="3 6" id="KW-0808">Transferase</keyword>
<sequence>MNIETLSRIDSQDFLSEILGRAGIVVNGTACSDIKVHNPRFYNRVLAQGSLGLGDSYVEGWWDCDDLSQFFFLLLRAKLDEEVNPALFLLQSLKSKVLNLSSRNDPFLIGEFHYDLGDDLYKAMLDEKMIYTCGYWKDAKNLEEAQERKLQLVCDKLSIQPGMRVLDIGCGWGGFLKYCAEKYQVQGVGVTVSEEQAVVARKNCQGLDVEILLQDYREVTGKFDRIVSLGMFEHVGKRSYQTFFEKAADCLTDDGLFLLHTIGGNKSSSGTDPWIERHIFPNSMLPSIAQIGQSIEDVFVMEDWHNFGVDYDKTLLAWYENFDRNWPALSGKYEKTFYRKWKYYLLCCAGSFRARSNQLWQIVLSKNGVLEGYKGIR</sequence>
<evidence type="ECO:0000256" key="2">
    <source>
        <dbReference type="ARBA" id="ARBA00022603"/>
    </source>
</evidence>
<evidence type="ECO:0000256" key="4">
    <source>
        <dbReference type="ARBA" id="ARBA00022691"/>
    </source>
</evidence>
<organism evidence="6 7">
    <name type="scientific">Bdellovibrio svalbardensis</name>
    <dbReference type="NCBI Taxonomy" id="2972972"/>
    <lineage>
        <taxon>Bacteria</taxon>
        <taxon>Pseudomonadati</taxon>
        <taxon>Bdellovibrionota</taxon>
        <taxon>Bdellovibrionia</taxon>
        <taxon>Bdellovibrionales</taxon>
        <taxon>Pseudobdellovibrionaceae</taxon>
        <taxon>Bdellovibrio</taxon>
    </lineage>
</organism>
<keyword evidence="5" id="KW-0443">Lipid metabolism</keyword>
<accession>A0ABT6DIQ4</accession>
<dbReference type="PIRSF" id="PIRSF003085">
    <property type="entry name" value="CMAS"/>
    <property type="match status" value="1"/>
</dbReference>
<gene>
    <name evidence="6" type="primary">cfa</name>
    <name evidence="6" type="ORF">NWE73_05515</name>
</gene>
<dbReference type="PANTHER" id="PTHR43667">
    <property type="entry name" value="CYCLOPROPANE-FATTY-ACYL-PHOSPHOLIPID SYNTHASE"/>
    <property type="match status" value="1"/>
</dbReference>